<dbReference type="Pfam" id="PF07732">
    <property type="entry name" value="Cu-oxidase_3"/>
    <property type="match status" value="1"/>
</dbReference>
<dbReference type="Pfam" id="PF07731">
    <property type="entry name" value="Cu-oxidase_2"/>
    <property type="match status" value="1"/>
</dbReference>
<dbReference type="InterPro" id="IPR002355">
    <property type="entry name" value="Cu_oxidase_Cu_BS"/>
</dbReference>
<reference evidence="5 6" key="2">
    <citation type="submission" date="2019-01" db="EMBL/GenBank/DDBJ databases">
        <authorList>
            <person name="Li Y."/>
        </authorList>
    </citation>
    <scope>NUCLEOTIDE SEQUENCE [LARGE SCALE GENOMIC DNA]</scope>
    <source>
        <strain evidence="5 6">07D10-4-3</strain>
    </source>
</reference>
<dbReference type="Gene3D" id="2.60.40.420">
    <property type="entry name" value="Cupredoxins - blue copper proteins"/>
    <property type="match status" value="3"/>
</dbReference>
<dbReference type="EMBL" id="SAUY01000012">
    <property type="protein sequence ID" value="RWR31237.1"/>
    <property type="molecule type" value="Genomic_DNA"/>
</dbReference>
<dbReference type="InterPro" id="IPR011707">
    <property type="entry name" value="Cu-oxidase-like_N"/>
</dbReference>
<dbReference type="AlphaFoldDB" id="A0A443KEJ0"/>
<protein>
    <recommendedName>
        <fullName evidence="7">Copper oxidase</fullName>
    </recommendedName>
</protein>
<keyword evidence="1" id="KW-0479">Metal-binding</keyword>
<dbReference type="RefSeq" id="WP_128232430.1">
    <property type="nucleotide sequence ID" value="NZ_SAUY01000012.1"/>
</dbReference>
<name>A0A443KEJ0_9RHOB</name>
<reference evidence="5 6" key="1">
    <citation type="submission" date="2019-01" db="EMBL/GenBank/DDBJ databases">
        <title>Sinorhodobacter populi sp. nov. isolated from the symptomatic bark tissue of Populus euramericana canker.</title>
        <authorList>
            <person name="Xu G."/>
        </authorList>
    </citation>
    <scope>NUCLEOTIDE SEQUENCE [LARGE SCALE GENOMIC DNA]</scope>
    <source>
        <strain evidence="5 6">07D10-4-3</strain>
    </source>
</reference>
<evidence type="ECO:0000313" key="5">
    <source>
        <dbReference type="EMBL" id="RWR31237.1"/>
    </source>
</evidence>
<dbReference type="PANTHER" id="PTHR48267:SF1">
    <property type="entry name" value="BILIRUBIN OXIDASE"/>
    <property type="match status" value="1"/>
</dbReference>
<gene>
    <name evidence="5" type="ORF">D2T29_10960</name>
</gene>
<comment type="caution">
    <text evidence="5">The sequence shown here is derived from an EMBL/GenBank/DDBJ whole genome shotgun (WGS) entry which is preliminary data.</text>
</comment>
<dbReference type="SUPFAM" id="SSF49503">
    <property type="entry name" value="Cupredoxins"/>
    <property type="match status" value="3"/>
</dbReference>
<feature type="domain" description="Plastocyanin-like" evidence="4">
    <location>
        <begin position="70"/>
        <end position="171"/>
    </location>
</feature>
<feature type="domain" description="Plastocyanin-like" evidence="3">
    <location>
        <begin position="342"/>
        <end position="458"/>
    </location>
</feature>
<dbReference type="GO" id="GO:0005507">
    <property type="term" value="F:copper ion binding"/>
    <property type="evidence" value="ECO:0007669"/>
    <property type="project" value="InterPro"/>
</dbReference>
<evidence type="ECO:0008006" key="7">
    <source>
        <dbReference type="Google" id="ProtNLM"/>
    </source>
</evidence>
<dbReference type="PANTHER" id="PTHR48267">
    <property type="entry name" value="CUPREDOXIN SUPERFAMILY PROTEIN"/>
    <property type="match status" value="1"/>
</dbReference>
<dbReference type="Proteomes" id="UP000284451">
    <property type="component" value="Unassembled WGS sequence"/>
</dbReference>
<dbReference type="InterPro" id="IPR008972">
    <property type="entry name" value="Cupredoxin"/>
</dbReference>
<dbReference type="InterPro" id="IPR011706">
    <property type="entry name" value="Cu-oxidase_C"/>
</dbReference>
<dbReference type="InterPro" id="IPR045087">
    <property type="entry name" value="Cu-oxidase_fam"/>
</dbReference>
<sequence length="481" mass="52795">MMIRRRGALGLLLSAGAVSGGGLLGLDVSRGMAQARPPETRPLLPRPAVLAPGAELVATPARAAFATGGTTFGYNGTTPGPLIRVRRGETFRQTIRNDLTEETSFHWHGLAVPTDMDGQPQDALPPGATAGIVFPILQRAGLNWYHPHPHGATGRQAWSGMAGFFIVEDEEEDALNLPSGADELIFALRDAKVDGALGLVYEMNPDGHEGDFPLVNGVAWPRTTLNNRLVRLRILNGANARVFRLTSEAPLIVIGNDGGLIDRPHPVDMVEMSSGERVDLLMDLRDVAPGTKIGLHCAAAGWQLLEIEVTAAEPTGWKVPETLSVIEPLVHDGAEPDRTFVFQNTDRINDELFDMTKIAFALAPGTVERWRFASARGAPHPVHVHGAHFQVVGGQFTDGTPRREYPWERGWKDTVHVRTHESVDVLVRFDHYEGRYLLHCHKLEHEDHGMMLNFLVDRDPVEAMRRADLEEIYGPICVTET</sequence>
<evidence type="ECO:0000256" key="1">
    <source>
        <dbReference type="ARBA" id="ARBA00022723"/>
    </source>
</evidence>
<evidence type="ECO:0000259" key="4">
    <source>
        <dbReference type="Pfam" id="PF07732"/>
    </source>
</evidence>
<proteinExistence type="predicted"/>
<keyword evidence="2" id="KW-0560">Oxidoreductase</keyword>
<organism evidence="5 6">
    <name type="scientific">Paenirhodobacter populi</name>
    <dbReference type="NCBI Taxonomy" id="2306993"/>
    <lineage>
        <taxon>Bacteria</taxon>
        <taxon>Pseudomonadati</taxon>
        <taxon>Pseudomonadota</taxon>
        <taxon>Alphaproteobacteria</taxon>
        <taxon>Rhodobacterales</taxon>
        <taxon>Rhodobacter group</taxon>
        <taxon>Paenirhodobacter</taxon>
    </lineage>
</organism>
<evidence type="ECO:0000313" key="6">
    <source>
        <dbReference type="Proteomes" id="UP000284451"/>
    </source>
</evidence>
<evidence type="ECO:0000256" key="2">
    <source>
        <dbReference type="ARBA" id="ARBA00023002"/>
    </source>
</evidence>
<accession>A0A443KEJ0</accession>
<dbReference type="PROSITE" id="PS00080">
    <property type="entry name" value="MULTICOPPER_OXIDASE2"/>
    <property type="match status" value="1"/>
</dbReference>
<evidence type="ECO:0000259" key="3">
    <source>
        <dbReference type="Pfam" id="PF07731"/>
    </source>
</evidence>
<dbReference type="GO" id="GO:0016491">
    <property type="term" value="F:oxidoreductase activity"/>
    <property type="evidence" value="ECO:0007669"/>
    <property type="project" value="UniProtKB-KW"/>
</dbReference>